<evidence type="ECO:0000259" key="1">
    <source>
        <dbReference type="SMART" id="SM00507"/>
    </source>
</evidence>
<dbReference type="SMART" id="SM00507">
    <property type="entry name" value="HNHc"/>
    <property type="match status" value="2"/>
</dbReference>
<keyword evidence="2" id="KW-0378">Hydrolase</keyword>
<dbReference type="SUPFAM" id="SSF54060">
    <property type="entry name" value="His-Me finger endonucleases"/>
    <property type="match status" value="2"/>
</dbReference>
<dbReference type="InterPro" id="IPR003615">
    <property type="entry name" value="HNH_nuc"/>
</dbReference>
<dbReference type="InterPro" id="IPR003647">
    <property type="entry name" value="Intron_nuc_1_rpt"/>
</dbReference>
<dbReference type="Gene3D" id="3.90.75.20">
    <property type="match status" value="2"/>
</dbReference>
<dbReference type="SMART" id="SM00497">
    <property type="entry name" value="IENR1"/>
    <property type="match status" value="3"/>
</dbReference>
<feature type="domain" description="HNH nuclease" evidence="1">
    <location>
        <begin position="45"/>
        <end position="93"/>
    </location>
</feature>
<evidence type="ECO:0000313" key="2">
    <source>
        <dbReference type="EMBL" id="QBK85481.1"/>
    </source>
</evidence>
<dbReference type="Pfam" id="PF07453">
    <property type="entry name" value="NUMOD1"/>
    <property type="match status" value="2"/>
</dbReference>
<protein>
    <submittedName>
        <fullName evidence="2">HNH endonuclease</fullName>
    </submittedName>
</protein>
<organism evidence="2">
    <name type="scientific">Marseillevirus LCMAC101</name>
    <dbReference type="NCBI Taxonomy" id="2506602"/>
    <lineage>
        <taxon>Viruses</taxon>
        <taxon>Varidnaviria</taxon>
        <taxon>Bamfordvirae</taxon>
        <taxon>Nucleocytoviricota</taxon>
        <taxon>Megaviricetes</taxon>
        <taxon>Pimascovirales</taxon>
        <taxon>Pimascovirales incertae sedis</taxon>
        <taxon>Marseilleviridae</taxon>
    </lineage>
</organism>
<dbReference type="InterPro" id="IPR044925">
    <property type="entry name" value="His-Me_finger_sf"/>
</dbReference>
<dbReference type="GO" id="GO:0004519">
    <property type="term" value="F:endonuclease activity"/>
    <property type="evidence" value="ECO:0007669"/>
    <property type="project" value="UniProtKB-KW"/>
</dbReference>
<dbReference type="InterPro" id="IPR054307">
    <property type="entry name" value="I-HmuI_NUMOD-like"/>
</dbReference>
<dbReference type="InterPro" id="IPR010896">
    <property type="entry name" value="NUMOD1"/>
</dbReference>
<dbReference type="EMBL" id="MK500327">
    <property type="protein sequence ID" value="QBK85481.1"/>
    <property type="molecule type" value="Genomic_DNA"/>
</dbReference>
<name>A0A481YQJ4_9VIRU</name>
<proteinExistence type="predicted"/>
<keyword evidence="2" id="KW-0540">Nuclease</keyword>
<keyword evidence="2" id="KW-0255">Endonuclease</keyword>
<dbReference type="SUPFAM" id="SSF64496">
    <property type="entry name" value="DNA-binding domain of intron-encoded endonucleases"/>
    <property type="match status" value="2"/>
</dbReference>
<accession>A0A481YQJ4</accession>
<reference evidence="2" key="1">
    <citation type="journal article" date="2019" name="MBio">
        <title>Virus Genomes from Deep Sea Sediments Expand the Ocean Megavirome and Support Independent Origins of Viral Gigantism.</title>
        <authorList>
            <person name="Backstrom D."/>
            <person name="Yutin N."/>
            <person name="Jorgensen S.L."/>
            <person name="Dharamshi J."/>
            <person name="Homa F."/>
            <person name="Zaremba-Niedwiedzka K."/>
            <person name="Spang A."/>
            <person name="Wolf Y.I."/>
            <person name="Koonin E.V."/>
            <person name="Ettema T.J."/>
        </authorList>
    </citation>
    <scope>NUCLEOTIDE SEQUENCE</scope>
</reference>
<sequence>MRKIPEYENYYATRNGKIYSMFTKKYLKKASLGKYDGVQLYKEGKGKTLTVHRLVASAYLPNPNDLPEVNHKDGNKRNNRVDNLEWRTRKGNASHARETGIMKFHKKAVYQMDDDGNIITKFDSIKEASLQTGISNRSIGSVCKGQWHKAGGFRWKSVSDSNWQPQNNRRSKRVEQLTTNDEFIQLFQDANEAAKEVKCSSSSIRAACIGSIKVLKGYHWRYRQWEDKPVDPLYLESREWKEIPELPGYRLAPDGRVYSDKIKDIRKENTSGSYHQMQFCHKGKTKTIAVHRLVAKLYGELPENGEKTQVNHKDGNKANNGIDNVEWLTPSENMQHAMDTGLNKCKKAIIQYDLEGNEIAKYCSATKASRKLGIPRSHITDVCRDRRKMCGGFKWKYQSYSD</sequence>
<dbReference type="InterPro" id="IPR036388">
    <property type="entry name" value="WH-like_DNA-bd_sf"/>
</dbReference>
<feature type="domain" description="HNH nuclease" evidence="1">
    <location>
        <begin position="284"/>
        <end position="334"/>
    </location>
</feature>
<gene>
    <name evidence="2" type="ORF">LCMAC101_00680</name>
</gene>
<dbReference type="Gene3D" id="1.10.10.10">
    <property type="entry name" value="Winged helix-like DNA-binding domain superfamily/Winged helix DNA-binding domain"/>
    <property type="match status" value="3"/>
</dbReference>
<dbReference type="Pfam" id="PF22083">
    <property type="entry name" value="I-HmuI_NUMOD-like"/>
    <property type="match status" value="1"/>
</dbReference>
<dbReference type="Pfam" id="PF13392">
    <property type="entry name" value="HNH_3"/>
    <property type="match status" value="2"/>
</dbReference>